<dbReference type="Pfam" id="PF07727">
    <property type="entry name" value="RVT_2"/>
    <property type="match status" value="1"/>
</dbReference>
<protein>
    <recommendedName>
        <fullName evidence="1">Reverse transcriptase Ty1/copia-type domain-containing protein</fullName>
    </recommendedName>
</protein>
<keyword evidence="3" id="KW-1185">Reference proteome</keyword>
<reference evidence="2" key="1">
    <citation type="submission" date="2021-03" db="EMBL/GenBank/DDBJ databases">
        <title>Draft genome sequence of rust myrtle Austropuccinia psidii MF-1, a brazilian biotype.</title>
        <authorList>
            <person name="Quecine M.C."/>
            <person name="Pachon D.M.R."/>
            <person name="Bonatelli M.L."/>
            <person name="Correr F.H."/>
            <person name="Franceschini L.M."/>
            <person name="Leite T.F."/>
            <person name="Margarido G.R.A."/>
            <person name="Almeida C.A."/>
            <person name="Ferrarezi J.A."/>
            <person name="Labate C.A."/>
        </authorList>
    </citation>
    <scope>NUCLEOTIDE SEQUENCE</scope>
    <source>
        <strain evidence="2">MF-1</strain>
    </source>
</reference>
<evidence type="ECO:0000313" key="2">
    <source>
        <dbReference type="EMBL" id="MBW0474508.1"/>
    </source>
</evidence>
<name>A0A9Q3C0T6_9BASI</name>
<gene>
    <name evidence="2" type="ORF">O181_014223</name>
</gene>
<feature type="domain" description="Reverse transcriptase Ty1/copia-type" evidence="1">
    <location>
        <begin position="118"/>
        <end position="231"/>
    </location>
</feature>
<sequence length="462" mass="52232">MHLPELKGWVCYGPSAHKFFSSAWAVFPVWASLTKHLSHLSESQMKKMDIKLLVNNLEIGKFDCKEIVKQQDKILEEISNSNNMQLTPKTYKQSISFTDRHERITEIDNKLCNMPRHNVFEVLPLPQDVRPIGGGWAFVLKPVTNDKPAHFKAQYVARGNYQLGGLDFHNTFAPTATFTSLWVLLTLAAQSGLHVSTFDFVAAYLNASIDGEIWIRPPEGLMVPTGSGCQLRKDFVIICLHIDNGVVFSKQQADISDLWDSLCGKFEIKWEDKLHHIIGIDIKRTNNGFHLSQMHLILSIIDKYWDQLSLLKAPLPVKHNLTSLTNNDDVVWQPDFISVIGALIHVTRGMQTDIAFSVNLLKRNSKFQVKEHWYCLQHLLGYLSGTSTRRLSLTPHGRSPVLEVYLDASWGGEFSRTAHGYITRLSGCSIAWCSKHLVTVTSSSCHTEFMALGIAARHGKWI</sequence>
<dbReference type="PANTHER" id="PTHR11439">
    <property type="entry name" value="GAG-POL-RELATED RETROTRANSPOSON"/>
    <property type="match status" value="1"/>
</dbReference>
<evidence type="ECO:0000259" key="1">
    <source>
        <dbReference type="Pfam" id="PF07727"/>
    </source>
</evidence>
<dbReference type="InterPro" id="IPR013103">
    <property type="entry name" value="RVT_2"/>
</dbReference>
<evidence type="ECO:0000313" key="3">
    <source>
        <dbReference type="Proteomes" id="UP000765509"/>
    </source>
</evidence>
<proteinExistence type="predicted"/>
<dbReference type="PANTHER" id="PTHR11439:SF467">
    <property type="entry name" value="INTEGRASE CATALYTIC DOMAIN-CONTAINING PROTEIN"/>
    <property type="match status" value="1"/>
</dbReference>
<organism evidence="2 3">
    <name type="scientific">Austropuccinia psidii MF-1</name>
    <dbReference type="NCBI Taxonomy" id="1389203"/>
    <lineage>
        <taxon>Eukaryota</taxon>
        <taxon>Fungi</taxon>
        <taxon>Dikarya</taxon>
        <taxon>Basidiomycota</taxon>
        <taxon>Pucciniomycotina</taxon>
        <taxon>Pucciniomycetes</taxon>
        <taxon>Pucciniales</taxon>
        <taxon>Sphaerophragmiaceae</taxon>
        <taxon>Austropuccinia</taxon>
    </lineage>
</organism>
<dbReference type="EMBL" id="AVOT02003760">
    <property type="protein sequence ID" value="MBW0474508.1"/>
    <property type="molecule type" value="Genomic_DNA"/>
</dbReference>
<comment type="caution">
    <text evidence="2">The sequence shown here is derived from an EMBL/GenBank/DDBJ whole genome shotgun (WGS) entry which is preliminary data.</text>
</comment>
<dbReference type="Proteomes" id="UP000765509">
    <property type="component" value="Unassembled WGS sequence"/>
</dbReference>
<accession>A0A9Q3C0T6</accession>
<dbReference type="AlphaFoldDB" id="A0A9Q3C0T6"/>